<feature type="domain" description="DUF7224" evidence="2">
    <location>
        <begin position="264"/>
        <end position="392"/>
    </location>
</feature>
<dbReference type="OrthoDB" id="3267731at2"/>
<organism evidence="3 4">
    <name type="scientific">Nostocoides jenkinsii Ben 74</name>
    <dbReference type="NCBI Taxonomy" id="1193518"/>
    <lineage>
        <taxon>Bacteria</taxon>
        <taxon>Bacillati</taxon>
        <taxon>Actinomycetota</taxon>
        <taxon>Actinomycetes</taxon>
        <taxon>Micrococcales</taxon>
        <taxon>Intrasporangiaceae</taxon>
        <taxon>Nostocoides</taxon>
    </lineage>
</organism>
<dbReference type="STRING" id="1193518.BN13_220033"/>
<dbReference type="AlphaFoldDB" id="A0A077MDH6"/>
<accession>A0A077MDH6</accession>
<keyword evidence="1" id="KW-1133">Transmembrane helix</keyword>
<feature type="transmembrane region" description="Helical" evidence="1">
    <location>
        <begin position="143"/>
        <end position="162"/>
    </location>
</feature>
<dbReference type="Proteomes" id="UP000035720">
    <property type="component" value="Unassembled WGS sequence"/>
</dbReference>
<evidence type="ECO:0000313" key="4">
    <source>
        <dbReference type="Proteomes" id="UP000035720"/>
    </source>
</evidence>
<feature type="transmembrane region" description="Helical" evidence="1">
    <location>
        <begin position="83"/>
        <end position="102"/>
    </location>
</feature>
<dbReference type="Pfam" id="PF23866">
    <property type="entry name" value="DUF7224"/>
    <property type="match status" value="1"/>
</dbReference>
<sequence>MSFLRALRWSTGWLFIPLIAAATYAGSVAQREFFGDYPLVALSQAAVSLVVVAPVFAGWAAWDAARARPWLDATFGGAHRGKALGRLIVPGVVSALVVGLLVLVDVTGSPRGQIAAMLALALLLTQATAAAFGAAIGSLASGLVAVPIAVGSTYAAAALAVADPSSFLGRTVVTGIASPCCDNTQQISATDLTLCLTVCVVLLAGSLRACMAQPEAPGRLLTLAASLAVALLLAAIGQTFVVKEGQLTARVTHTACQRLQGLQICVWPEHRHQLSQAAAGITQVRQAADSLGIHLPDAWSEDPRADVMTFTWRNQATADQLRYALAISVSQGVGCAATDYERPLAAALTQKMDPNADVGDLTQDAEISDLLTTLRGMSATEQAQWARQTIRACHA</sequence>
<proteinExistence type="predicted"/>
<gene>
    <name evidence="3" type="ORF">BN13_220033</name>
</gene>
<keyword evidence="1" id="KW-0472">Membrane</keyword>
<keyword evidence="4" id="KW-1185">Reference proteome</keyword>
<feature type="transmembrane region" description="Helical" evidence="1">
    <location>
        <begin position="41"/>
        <end position="62"/>
    </location>
</feature>
<keyword evidence="1" id="KW-0812">Transmembrane</keyword>
<protein>
    <recommendedName>
        <fullName evidence="2">DUF7224 domain-containing protein</fullName>
    </recommendedName>
</protein>
<comment type="caution">
    <text evidence="3">The sequence shown here is derived from an EMBL/GenBank/DDBJ whole genome shotgun (WGS) entry which is preliminary data.</text>
</comment>
<feature type="transmembrane region" description="Helical" evidence="1">
    <location>
        <begin position="220"/>
        <end position="241"/>
    </location>
</feature>
<evidence type="ECO:0000313" key="3">
    <source>
        <dbReference type="EMBL" id="CCI52848.1"/>
    </source>
</evidence>
<dbReference type="RefSeq" id="WP_048545102.1">
    <property type="nucleotide sequence ID" value="NZ_HF571038.1"/>
</dbReference>
<dbReference type="EMBL" id="CAJC01000131">
    <property type="protein sequence ID" value="CCI52848.1"/>
    <property type="molecule type" value="Genomic_DNA"/>
</dbReference>
<name>A0A077MDH6_9MICO</name>
<dbReference type="InterPro" id="IPR055648">
    <property type="entry name" value="DUF7224"/>
</dbReference>
<feature type="transmembrane region" description="Helical" evidence="1">
    <location>
        <begin position="187"/>
        <end position="208"/>
    </location>
</feature>
<feature type="transmembrane region" description="Helical" evidence="1">
    <location>
        <begin position="114"/>
        <end position="136"/>
    </location>
</feature>
<evidence type="ECO:0000256" key="1">
    <source>
        <dbReference type="SAM" id="Phobius"/>
    </source>
</evidence>
<evidence type="ECO:0000259" key="2">
    <source>
        <dbReference type="Pfam" id="PF23866"/>
    </source>
</evidence>
<reference evidence="3 4" key="1">
    <citation type="journal article" date="2013" name="ISME J.">
        <title>A metabolic model for members of the genus Tetrasphaera involved in enhanced biological phosphorus removal.</title>
        <authorList>
            <person name="Kristiansen R."/>
            <person name="Nguyen H.T.T."/>
            <person name="Saunders A.M."/>
            <person name="Nielsen J.L."/>
            <person name="Wimmer R."/>
            <person name="Le V.Q."/>
            <person name="McIlroy S.J."/>
            <person name="Petrovski S."/>
            <person name="Seviour R.J."/>
            <person name="Calteau A."/>
            <person name="Nielsen K.L."/>
            <person name="Nielsen P.H."/>
        </authorList>
    </citation>
    <scope>NUCLEOTIDE SEQUENCE [LARGE SCALE GENOMIC DNA]</scope>
    <source>
        <strain evidence="3 4">Ben 74</strain>
    </source>
</reference>